<dbReference type="InterPro" id="IPR001190">
    <property type="entry name" value="SRCR"/>
</dbReference>
<dbReference type="PANTHER" id="PTHR19331:SF465">
    <property type="entry name" value="EGG PEPTIDE SPERACT RECEPTOR"/>
    <property type="match status" value="1"/>
</dbReference>
<evidence type="ECO:0000256" key="7">
    <source>
        <dbReference type="ARBA" id="ARBA00023157"/>
    </source>
</evidence>
<feature type="domain" description="SRCR" evidence="10">
    <location>
        <begin position="4"/>
        <end position="104"/>
    </location>
</feature>
<dbReference type="EMBL" id="JAIZAY010000012">
    <property type="protein sequence ID" value="KAJ8032575.1"/>
    <property type="molecule type" value="Genomic_DNA"/>
</dbReference>
<dbReference type="SMART" id="SM00202">
    <property type="entry name" value="SR"/>
    <property type="match status" value="1"/>
</dbReference>
<comment type="caution">
    <text evidence="9">Lacks conserved residue(s) required for the propagation of feature annotation.</text>
</comment>
<keyword evidence="4" id="KW-0677">Repeat</keyword>
<dbReference type="InterPro" id="IPR036772">
    <property type="entry name" value="SRCR-like_dom_sf"/>
</dbReference>
<dbReference type="Gene3D" id="3.10.250.10">
    <property type="entry name" value="SRCR-like domain"/>
    <property type="match status" value="1"/>
</dbReference>
<keyword evidence="8" id="KW-0325">Glycoprotein</keyword>
<dbReference type="Proteomes" id="UP001152320">
    <property type="component" value="Chromosome 12"/>
</dbReference>
<evidence type="ECO:0000256" key="8">
    <source>
        <dbReference type="ARBA" id="ARBA00023180"/>
    </source>
</evidence>
<dbReference type="PANTHER" id="PTHR19331">
    <property type="entry name" value="SCAVENGER RECEPTOR DOMAIN-CONTAINING"/>
    <property type="match status" value="1"/>
</dbReference>
<keyword evidence="3" id="KW-0732">Signal</keyword>
<evidence type="ECO:0000256" key="1">
    <source>
        <dbReference type="ARBA" id="ARBA00004167"/>
    </source>
</evidence>
<evidence type="ECO:0000313" key="12">
    <source>
        <dbReference type="Proteomes" id="UP001152320"/>
    </source>
</evidence>
<keyword evidence="2" id="KW-0812">Transmembrane</keyword>
<protein>
    <submittedName>
        <fullName evidence="11">Galectin-3-binding protein</fullName>
    </submittedName>
</protein>
<evidence type="ECO:0000259" key="10">
    <source>
        <dbReference type="PROSITE" id="PS50287"/>
    </source>
</evidence>
<dbReference type="AlphaFoldDB" id="A0A9Q1BTN7"/>
<dbReference type="FunFam" id="3.10.250.10:FF:000016">
    <property type="entry name" value="Scavenger receptor cysteine-rich protein type 12"/>
    <property type="match status" value="1"/>
</dbReference>
<proteinExistence type="predicted"/>
<evidence type="ECO:0000256" key="4">
    <source>
        <dbReference type="ARBA" id="ARBA00022737"/>
    </source>
</evidence>
<comment type="subcellular location">
    <subcellularLocation>
        <location evidence="1">Membrane</location>
        <topology evidence="1">Single-pass membrane protein</topology>
    </subcellularLocation>
</comment>
<keyword evidence="6" id="KW-0472">Membrane</keyword>
<evidence type="ECO:0000256" key="2">
    <source>
        <dbReference type="ARBA" id="ARBA00022692"/>
    </source>
</evidence>
<dbReference type="Pfam" id="PF00530">
    <property type="entry name" value="SRCR"/>
    <property type="match status" value="1"/>
</dbReference>
<dbReference type="GO" id="GO:0016020">
    <property type="term" value="C:membrane"/>
    <property type="evidence" value="ECO:0007669"/>
    <property type="project" value="UniProtKB-SubCell"/>
</dbReference>
<evidence type="ECO:0000256" key="3">
    <source>
        <dbReference type="ARBA" id="ARBA00022729"/>
    </source>
</evidence>
<comment type="caution">
    <text evidence="11">The sequence shown here is derived from an EMBL/GenBank/DDBJ whole genome shotgun (WGS) entry which is preliminary data.</text>
</comment>
<accession>A0A9Q1BTN7</accession>
<name>A0A9Q1BTN7_HOLLE</name>
<evidence type="ECO:0000256" key="9">
    <source>
        <dbReference type="PROSITE-ProRule" id="PRU00196"/>
    </source>
</evidence>
<evidence type="ECO:0000256" key="5">
    <source>
        <dbReference type="ARBA" id="ARBA00022989"/>
    </source>
</evidence>
<reference evidence="11" key="1">
    <citation type="submission" date="2021-10" db="EMBL/GenBank/DDBJ databases">
        <title>Tropical sea cucumber genome reveals ecological adaptation and Cuvierian tubules defense mechanism.</title>
        <authorList>
            <person name="Chen T."/>
        </authorList>
    </citation>
    <scope>NUCLEOTIDE SEQUENCE</scope>
    <source>
        <strain evidence="11">Nanhai2018</strain>
        <tissue evidence="11">Muscle</tissue>
    </source>
</reference>
<evidence type="ECO:0000256" key="6">
    <source>
        <dbReference type="ARBA" id="ARBA00023136"/>
    </source>
</evidence>
<keyword evidence="7 9" id="KW-1015">Disulfide bond</keyword>
<dbReference type="OrthoDB" id="536948at2759"/>
<dbReference type="SUPFAM" id="SSF56487">
    <property type="entry name" value="SRCR-like"/>
    <property type="match status" value="1"/>
</dbReference>
<organism evidence="11 12">
    <name type="scientific">Holothuria leucospilota</name>
    <name type="common">Black long sea cucumber</name>
    <name type="synonym">Mertensiothuria leucospilota</name>
    <dbReference type="NCBI Taxonomy" id="206669"/>
    <lineage>
        <taxon>Eukaryota</taxon>
        <taxon>Metazoa</taxon>
        <taxon>Echinodermata</taxon>
        <taxon>Eleutherozoa</taxon>
        <taxon>Echinozoa</taxon>
        <taxon>Holothuroidea</taxon>
        <taxon>Aspidochirotacea</taxon>
        <taxon>Aspidochirotida</taxon>
        <taxon>Holothuriidae</taxon>
        <taxon>Holothuria</taxon>
    </lineage>
</organism>
<keyword evidence="12" id="KW-1185">Reference proteome</keyword>
<evidence type="ECO:0000313" key="11">
    <source>
        <dbReference type="EMBL" id="KAJ8032575.1"/>
    </source>
</evidence>
<keyword evidence="5" id="KW-1133">Transmembrane helix</keyword>
<feature type="disulfide bond" evidence="9">
    <location>
        <begin position="73"/>
        <end position="83"/>
    </location>
</feature>
<sequence>MQGIRLTDGPNNLSGWVRILYYNRWGAVSRDEEWDLNDARVVCRQLGYDNATRISWDYSWKESAVVWMRDVQCRGNETSILSCRHERYQYNNFRTGTNAGVVCEVLNLLGAIKQLKEEVGCCRQRVTNGGIKDIWRKYGYVTLNEINKGMMVQQPCRVKQAAFLLDYYHCASHSLNLVASQTVKVHCQAVLLR</sequence>
<dbReference type="PROSITE" id="PS50287">
    <property type="entry name" value="SRCR_2"/>
    <property type="match status" value="1"/>
</dbReference>
<dbReference type="PRINTS" id="PR00258">
    <property type="entry name" value="SPERACTRCPTR"/>
</dbReference>
<gene>
    <name evidence="11" type="ORF">HOLleu_26135</name>
</gene>